<dbReference type="EMBL" id="JACHOP010000005">
    <property type="protein sequence ID" value="MBB5757148.1"/>
    <property type="molecule type" value="Genomic_DNA"/>
</dbReference>
<sequence length="27" mass="3098">ALMRRLIVIANARLRDAFAEKRQVATN</sequence>
<dbReference type="EMBL" id="JACHOP010000010">
    <property type="protein sequence ID" value="MBB5758048.1"/>
    <property type="molecule type" value="Genomic_DNA"/>
</dbReference>
<dbReference type="EMBL" id="JACHOP010000005">
    <property type="protein sequence ID" value="MBB5756852.1"/>
    <property type="molecule type" value="Genomic_DNA"/>
</dbReference>
<comment type="caution">
    <text evidence="4">The sequence shown here is derived from an EMBL/GenBank/DDBJ whole genome shotgun (WGS) entry which is preliminary data.</text>
</comment>
<evidence type="ECO:0000313" key="2">
    <source>
        <dbReference type="EMBL" id="MBB5756852.1"/>
    </source>
</evidence>
<accession>A0A840ZLT8</accession>
<proteinExistence type="predicted"/>
<dbReference type="Proteomes" id="UP000583454">
    <property type="component" value="Unassembled WGS sequence"/>
</dbReference>
<dbReference type="EMBL" id="JACHOP010000001">
    <property type="protein sequence ID" value="MBB5755312.1"/>
    <property type="molecule type" value="Genomic_DNA"/>
</dbReference>
<keyword evidence="6" id="KW-1185">Reference proteome</keyword>
<protein>
    <submittedName>
        <fullName evidence="4">Uncharacterized protein</fullName>
    </submittedName>
</protein>
<organism evidence="4 6">
    <name type="scientific">Methylorubrum rhodinum</name>
    <dbReference type="NCBI Taxonomy" id="29428"/>
    <lineage>
        <taxon>Bacteria</taxon>
        <taxon>Pseudomonadati</taxon>
        <taxon>Pseudomonadota</taxon>
        <taxon>Alphaproteobacteria</taxon>
        <taxon>Hyphomicrobiales</taxon>
        <taxon>Methylobacteriaceae</taxon>
        <taxon>Methylorubrum</taxon>
    </lineage>
</organism>
<evidence type="ECO:0000313" key="3">
    <source>
        <dbReference type="EMBL" id="MBB5757148.1"/>
    </source>
</evidence>
<evidence type="ECO:0000313" key="6">
    <source>
        <dbReference type="Proteomes" id="UP000583454"/>
    </source>
</evidence>
<dbReference type="AlphaFoldDB" id="A0A840ZLT8"/>
<name>A0A840ZLT8_9HYPH</name>
<feature type="non-terminal residue" evidence="4">
    <location>
        <position position="1"/>
    </location>
</feature>
<gene>
    <name evidence="1" type="ORF">HNR00_000001</name>
    <name evidence="2" type="ORF">HNR00_001560</name>
    <name evidence="3" type="ORF">HNR00_001856</name>
    <name evidence="4" type="ORF">HNR00_002765</name>
    <name evidence="5" type="ORF">HNR00_004289</name>
</gene>
<evidence type="ECO:0000313" key="5">
    <source>
        <dbReference type="EMBL" id="MBB5759555.1"/>
    </source>
</evidence>
<reference evidence="4 6" key="1">
    <citation type="submission" date="2020-08" db="EMBL/GenBank/DDBJ databases">
        <title>Genomic Encyclopedia of Type Strains, Phase IV (KMG-IV): sequencing the most valuable type-strain genomes for metagenomic binning, comparative biology and taxonomic classification.</title>
        <authorList>
            <person name="Goeker M."/>
        </authorList>
    </citation>
    <scope>NUCLEOTIDE SEQUENCE [LARGE SCALE GENOMIC DNA]</scope>
    <source>
        <strain evidence="4 6">DSM 2163</strain>
    </source>
</reference>
<evidence type="ECO:0000313" key="1">
    <source>
        <dbReference type="EMBL" id="MBB5755312.1"/>
    </source>
</evidence>
<dbReference type="EMBL" id="JACHOP010000025">
    <property type="protein sequence ID" value="MBB5759555.1"/>
    <property type="molecule type" value="Genomic_DNA"/>
</dbReference>
<evidence type="ECO:0000313" key="4">
    <source>
        <dbReference type="EMBL" id="MBB5758048.1"/>
    </source>
</evidence>